<dbReference type="EMBL" id="JAUJYN010000009">
    <property type="protein sequence ID" value="KAK1264008.1"/>
    <property type="molecule type" value="Genomic_DNA"/>
</dbReference>
<dbReference type="GO" id="GO:0005506">
    <property type="term" value="F:iron ion binding"/>
    <property type="evidence" value="ECO:0007669"/>
    <property type="project" value="InterPro"/>
</dbReference>
<organism evidence="10 11">
    <name type="scientific">Acorus gramineus</name>
    <name type="common">Dwarf sweet flag</name>
    <dbReference type="NCBI Taxonomy" id="55184"/>
    <lineage>
        <taxon>Eukaryota</taxon>
        <taxon>Viridiplantae</taxon>
        <taxon>Streptophyta</taxon>
        <taxon>Embryophyta</taxon>
        <taxon>Tracheophyta</taxon>
        <taxon>Spermatophyta</taxon>
        <taxon>Magnoliopsida</taxon>
        <taxon>Liliopsida</taxon>
        <taxon>Acoraceae</taxon>
        <taxon>Acorus</taxon>
    </lineage>
</organism>
<dbReference type="EC" id="1.14.11.7" evidence="3"/>
<dbReference type="Proteomes" id="UP001179952">
    <property type="component" value="Unassembled WGS sequence"/>
</dbReference>
<dbReference type="PANTHER" id="PTHR14049:SF9">
    <property type="entry name" value="PROCOLLAGEN-PROLINE 3-DIOXYGENASE"/>
    <property type="match status" value="1"/>
</dbReference>
<evidence type="ECO:0000256" key="6">
    <source>
        <dbReference type="ARBA" id="ARBA00022964"/>
    </source>
</evidence>
<evidence type="ECO:0000256" key="7">
    <source>
        <dbReference type="ARBA" id="ARBA00023002"/>
    </source>
</evidence>
<dbReference type="GO" id="GO:0032963">
    <property type="term" value="P:collagen metabolic process"/>
    <property type="evidence" value="ECO:0007669"/>
    <property type="project" value="InterPro"/>
</dbReference>
<comment type="caution">
    <text evidence="10">The sequence shown here is derived from an EMBL/GenBank/DDBJ whole genome shotgun (WGS) entry which is preliminary data.</text>
</comment>
<dbReference type="GO" id="GO:0019797">
    <property type="term" value="F:procollagen-proline 3-dioxygenase activity"/>
    <property type="evidence" value="ECO:0007669"/>
    <property type="project" value="UniProtKB-EC"/>
</dbReference>
<gene>
    <name evidence="10" type="ORF">QJS04_geneDACA017426</name>
</gene>
<dbReference type="PROSITE" id="PS51471">
    <property type="entry name" value="FE2OG_OXY"/>
    <property type="match status" value="1"/>
</dbReference>
<evidence type="ECO:0000256" key="3">
    <source>
        <dbReference type="ARBA" id="ARBA00012262"/>
    </source>
</evidence>
<evidence type="ECO:0000256" key="2">
    <source>
        <dbReference type="ARBA" id="ARBA00001962"/>
    </source>
</evidence>
<evidence type="ECO:0000313" key="11">
    <source>
        <dbReference type="Proteomes" id="UP001179952"/>
    </source>
</evidence>
<keyword evidence="6" id="KW-0223">Dioxygenase</keyword>
<evidence type="ECO:0000256" key="5">
    <source>
        <dbReference type="ARBA" id="ARBA00022737"/>
    </source>
</evidence>
<dbReference type="InterPro" id="IPR005123">
    <property type="entry name" value="Oxoglu/Fe-dep_dioxygenase_dom"/>
</dbReference>
<feature type="domain" description="Fe2OG dioxygenase" evidence="9">
    <location>
        <begin position="76"/>
        <end position="184"/>
    </location>
</feature>
<evidence type="ECO:0000259" key="9">
    <source>
        <dbReference type="PROSITE" id="PS51471"/>
    </source>
</evidence>
<dbReference type="InterPro" id="IPR044862">
    <property type="entry name" value="Pro_4_hyd_alph_FE2OG_OXY"/>
</dbReference>
<dbReference type="Gene3D" id="2.60.120.620">
    <property type="entry name" value="q2cbj1_9rhob like domain"/>
    <property type="match status" value="1"/>
</dbReference>
<comment type="cofactor">
    <cofactor evidence="2">
        <name>Fe cation</name>
        <dbReference type="ChEBI" id="CHEBI:24875"/>
    </cofactor>
</comment>
<keyword evidence="4" id="KW-0479">Metal-binding</keyword>
<keyword evidence="7" id="KW-0560">Oxidoreductase</keyword>
<proteinExistence type="predicted"/>
<comment type="cofactor">
    <cofactor evidence="1">
        <name>L-ascorbate</name>
        <dbReference type="ChEBI" id="CHEBI:38290"/>
    </cofactor>
</comment>
<dbReference type="PANTHER" id="PTHR14049">
    <property type="entry name" value="LEPRECAN 1"/>
    <property type="match status" value="1"/>
</dbReference>
<evidence type="ECO:0000256" key="4">
    <source>
        <dbReference type="ARBA" id="ARBA00022723"/>
    </source>
</evidence>
<dbReference type="AlphaFoldDB" id="A0AAV9AII2"/>
<reference evidence="10" key="1">
    <citation type="journal article" date="2023" name="Nat. Commun.">
        <title>Diploid and tetraploid genomes of Acorus and the evolution of monocots.</title>
        <authorList>
            <person name="Ma L."/>
            <person name="Liu K.W."/>
            <person name="Li Z."/>
            <person name="Hsiao Y.Y."/>
            <person name="Qi Y."/>
            <person name="Fu T."/>
            <person name="Tang G.D."/>
            <person name="Zhang D."/>
            <person name="Sun W.H."/>
            <person name="Liu D.K."/>
            <person name="Li Y."/>
            <person name="Chen G.Z."/>
            <person name="Liu X.D."/>
            <person name="Liao X.Y."/>
            <person name="Jiang Y.T."/>
            <person name="Yu X."/>
            <person name="Hao Y."/>
            <person name="Huang J."/>
            <person name="Zhao X.W."/>
            <person name="Ke S."/>
            <person name="Chen Y.Y."/>
            <person name="Wu W.L."/>
            <person name="Hsu J.L."/>
            <person name="Lin Y.F."/>
            <person name="Huang M.D."/>
            <person name="Li C.Y."/>
            <person name="Huang L."/>
            <person name="Wang Z.W."/>
            <person name="Zhao X."/>
            <person name="Zhong W.Y."/>
            <person name="Peng D.H."/>
            <person name="Ahmad S."/>
            <person name="Lan S."/>
            <person name="Zhang J.S."/>
            <person name="Tsai W.C."/>
            <person name="Van de Peer Y."/>
            <person name="Liu Z.J."/>
        </authorList>
    </citation>
    <scope>NUCLEOTIDE SEQUENCE</scope>
    <source>
        <strain evidence="10">SCP</strain>
    </source>
</reference>
<evidence type="ECO:0000313" key="10">
    <source>
        <dbReference type="EMBL" id="KAK1264008.1"/>
    </source>
</evidence>
<dbReference type="Pfam" id="PF13640">
    <property type="entry name" value="2OG-FeII_Oxy_3"/>
    <property type="match status" value="1"/>
</dbReference>
<name>A0AAV9AII2_ACOGR</name>
<keyword evidence="11" id="KW-1185">Reference proteome</keyword>
<dbReference type="SMART" id="SM00702">
    <property type="entry name" value="P4Hc"/>
    <property type="match status" value="1"/>
</dbReference>
<dbReference type="InterPro" id="IPR039575">
    <property type="entry name" value="P3H"/>
</dbReference>
<evidence type="ECO:0000256" key="1">
    <source>
        <dbReference type="ARBA" id="ARBA00001961"/>
    </source>
</evidence>
<accession>A0AAV9AII2</accession>
<dbReference type="GO" id="GO:0031418">
    <property type="term" value="F:L-ascorbic acid binding"/>
    <property type="evidence" value="ECO:0007669"/>
    <property type="project" value="InterPro"/>
</dbReference>
<reference evidence="10" key="2">
    <citation type="submission" date="2023-06" db="EMBL/GenBank/DDBJ databases">
        <authorList>
            <person name="Ma L."/>
            <person name="Liu K.-W."/>
            <person name="Li Z."/>
            <person name="Hsiao Y.-Y."/>
            <person name="Qi Y."/>
            <person name="Fu T."/>
            <person name="Tang G."/>
            <person name="Zhang D."/>
            <person name="Sun W.-H."/>
            <person name="Liu D.-K."/>
            <person name="Li Y."/>
            <person name="Chen G.-Z."/>
            <person name="Liu X.-D."/>
            <person name="Liao X.-Y."/>
            <person name="Jiang Y.-T."/>
            <person name="Yu X."/>
            <person name="Hao Y."/>
            <person name="Huang J."/>
            <person name="Zhao X.-W."/>
            <person name="Ke S."/>
            <person name="Chen Y.-Y."/>
            <person name="Wu W.-L."/>
            <person name="Hsu J.-L."/>
            <person name="Lin Y.-F."/>
            <person name="Huang M.-D."/>
            <person name="Li C.-Y."/>
            <person name="Huang L."/>
            <person name="Wang Z.-W."/>
            <person name="Zhao X."/>
            <person name="Zhong W.-Y."/>
            <person name="Peng D.-H."/>
            <person name="Ahmad S."/>
            <person name="Lan S."/>
            <person name="Zhang J.-S."/>
            <person name="Tsai W.-C."/>
            <person name="Van De Peer Y."/>
            <person name="Liu Z.-J."/>
        </authorList>
    </citation>
    <scope>NUCLEOTIDE SEQUENCE</scope>
    <source>
        <strain evidence="10">SCP</strain>
        <tissue evidence="10">Leaves</tissue>
    </source>
</reference>
<protein>
    <recommendedName>
        <fullName evidence="3">procollagen-proline 3-dioxygenase</fullName>
        <ecNumber evidence="3">1.14.11.7</ecNumber>
    </recommendedName>
</protein>
<keyword evidence="8" id="KW-0408">Iron</keyword>
<sequence length="393" mass="45416">MATQRKTSGEEQHPRLHIRGLIPLDLCKEMEFIHRSCATVGYRPHVFSTTLAHLVATNSPHLLLPFLPLRERLRETVEEFFGCEYELFVEFTGLISWCKGANIGWHSDNNRPYLKQRDFAAVCYLNSYDKDFKGGIFHFQEGEPASVVPMAGDALIYTADDRNVHSVDEVMDGERLTLTLWFTRDSSYDEDAKLVALLSQISLDSQNNTYVPFPASNHMYWYSPDPASQYGVNGFDVRWARLHILGYSLYSDHDRIQNSRSNLSSDPLDLLNQPMRLGRDGKAFEMKFHNNLHALQVVLFYCWKVSDLKSSKGIEEDVQTTLQQSSQEEVSVDLKTVLHFDSQLVEAFFCEDCFAFEWNDFSIAIAAWEEYVHRLRKELMSRIPQWRLGNQLC</sequence>
<evidence type="ECO:0000256" key="8">
    <source>
        <dbReference type="ARBA" id="ARBA00023004"/>
    </source>
</evidence>
<dbReference type="InterPro" id="IPR006620">
    <property type="entry name" value="Pro_4_hyd_alph"/>
</dbReference>
<keyword evidence="5" id="KW-0677">Repeat</keyword>